<proteinExistence type="inferred from homology"/>
<accession>A0A2I0AG80</accession>
<dbReference type="Gene3D" id="3.30.420.10">
    <property type="entry name" value="Ribonuclease H-like superfamily/Ribonuclease H"/>
    <property type="match status" value="1"/>
</dbReference>
<sequence>MASSSVIIPENPNDAKEVEYTHEFFDVYGPDGKADIVYKSSPATSSITLQDIQELVTWVIGDGVMPSWVFVKNKPLIRKVVLLHVPGLDAALYMSHPELFRGLTECCHIPKPVLSLSCMADEMQTVDALLSCKVKRKREEPDSKPTIPSKPREEKTNNTKFLKDSPFPYMYYTLSKKELEDNGYCFCNLDFITTLHVPIGTSFYEMLALDCEMCVTAVGFELTRVTLVDIAGKVVLDELVKPYNAIVDYNTRFSGITEEMLDGVTTRLEDVQKKFLKIVYRETILVGHSLENDLSALRISHNLIMDTAVLYKHRRSGSHKPALRALSLKFLNRQIQVSGEGHDSVEDARAAMDLAFLKIKNVAPLGPEFGSRSSVMRCKFISVLYECGRKCSLVDEISVLRRYSDESCNAVPVYSDEDALSRAVKEVKNDKVSFVWTRFSGLHSYWKKQAQITEGLKYWVAEMVSLLTCNRKSAMQAMQLRTLSSELKSVLLRLDARIEDLYNALARNTLFIVSTGHGDTATVQRVRKMLKDGFEPTIKQEDVIQVLEELQAQAEVALCFACVKH</sequence>
<dbReference type="InterPro" id="IPR012337">
    <property type="entry name" value="RNaseH-like_sf"/>
</dbReference>
<dbReference type="AlphaFoldDB" id="A0A2I0AG80"/>
<dbReference type="GO" id="GO:0005634">
    <property type="term" value="C:nucleus"/>
    <property type="evidence" value="ECO:0007669"/>
    <property type="project" value="UniProtKB-SubCell"/>
</dbReference>
<dbReference type="Proteomes" id="UP000236161">
    <property type="component" value="Unassembled WGS sequence"/>
</dbReference>
<dbReference type="STRING" id="1088818.A0A2I0AG80"/>
<dbReference type="GO" id="GO:0004527">
    <property type="term" value="F:exonuclease activity"/>
    <property type="evidence" value="ECO:0007669"/>
    <property type="project" value="UniProtKB-KW"/>
</dbReference>
<dbReference type="EMBL" id="KZ451982">
    <property type="protein sequence ID" value="PKA54538.1"/>
    <property type="molecule type" value="Genomic_DNA"/>
</dbReference>
<dbReference type="SUPFAM" id="SSF53649">
    <property type="entry name" value="Alkaline phosphatase-like"/>
    <property type="match status" value="1"/>
</dbReference>
<evidence type="ECO:0000313" key="9">
    <source>
        <dbReference type="EMBL" id="PKA54538.1"/>
    </source>
</evidence>
<evidence type="ECO:0000256" key="1">
    <source>
        <dbReference type="ARBA" id="ARBA00004123"/>
    </source>
</evidence>
<organism evidence="9 10">
    <name type="scientific">Apostasia shenzhenica</name>
    <dbReference type="NCBI Taxonomy" id="1088818"/>
    <lineage>
        <taxon>Eukaryota</taxon>
        <taxon>Viridiplantae</taxon>
        <taxon>Streptophyta</taxon>
        <taxon>Embryophyta</taxon>
        <taxon>Tracheophyta</taxon>
        <taxon>Spermatophyta</taxon>
        <taxon>Magnoliopsida</taxon>
        <taxon>Liliopsida</taxon>
        <taxon>Asparagales</taxon>
        <taxon>Orchidaceae</taxon>
        <taxon>Apostasioideae</taxon>
        <taxon>Apostasia</taxon>
    </lineage>
</organism>
<keyword evidence="5" id="KW-0269">Exonuclease</keyword>
<keyword evidence="6" id="KW-0539">Nucleus</keyword>
<evidence type="ECO:0000256" key="2">
    <source>
        <dbReference type="ARBA" id="ARBA00006357"/>
    </source>
</evidence>
<comment type="subcellular location">
    <subcellularLocation>
        <location evidence="1">Nucleus</location>
    </subcellularLocation>
</comment>
<dbReference type="EC" id="3.1.-.-" evidence="9"/>
<dbReference type="InterPro" id="IPR013520">
    <property type="entry name" value="Ribonucl_H"/>
</dbReference>
<evidence type="ECO:0000256" key="5">
    <source>
        <dbReference type="ARBA" id="ARBA00022839"/>
    </source>
</evidence>
<keyword evidence="10" id="KW-1185">Reference proteome</keyword>
<dbReference type="FunFam" id="3.30.420.10:FF:000019">
    <property type="entry name" value="RNA exonuclease NEF-sp"/>
    <property type="match status" value="1"/>
</dbReference>
<protein>
    <submittedName>
        <fullName evidence="9">Small RNA degrading nuclease 5</fullName>
        <ecNumber evidence="9">3.1.-.-</ecNumber>
    </submittedName>
</protein>
<evidence type="ECO:0000256" key="6">
    <source>
        <dbReference type="ARBA" id="ARBA00023242"/>
    </source>
</evidence>
<feature type="region of interest" description="Disordered" evidence="7">
    <location>
        <begin position="137"/>
        <end position="156"/>
    </location>
</feature>
<dbReference type="GO" id="GO:0003676">
    <property type="term" value="F:nucleic acid binding"/>
    <property type="evidence" value="ECO:0007669"/>
    <property type="project" value="InterPro"/>
</dbReference>
<keyword evidence="4 9" id="KW-0378">Hydrolase</keyword>
<evidence type="ECO:0000256" key="3">
    <source>
        <dbReference type="ARBA" id="ARBA00022722"/>
    </source>
</evidence>
<dbReference type="InterPro" id="IPR047021">
    <property type="entry name" value="REXO1/3/4-like"/>
</dbReference>
<evidence type="ECO:0000259" key="8">
    <source>
        <dbReference type="SMART" id="SM00479"/>
    </source>
</evidence>
<evidence type="ECO:0000256" key="4">
    <source>
        <dbReference type="ARBA" id="ARBA00022801"/>
    </source>
</evidence>
<dbReference type="SUPFAM" id="SSF53098">
    <property type="entry name" value="Ribonuclease H-like"/>
    <property type="match status" value="1"/>
</dbReference>
<dbReference type="InterPro" id="IPR034922">
    <property type="entry name" value="REX1-like_exo"/>
</dbReference>
<dbReference type="InterPro" id="IPR017850">
    <property type="entry name" value="Alkaline_phosphatase_core_sf"/>
</dbReference>
<dbReference type="CDD" id="cd06145">
    <property type="entry name" value="REX1_like"/>
    <property type="match status" value="1"/>
</dbReference>
<evidence type="ECO:0000256" key="7">
    <source>
        <dbReference type="SAM" id="MobiDB-lite"/>
    </source>
</evidence>
<dbReference type="PANTHER" id="PTHR12801:SF157">
    <property type="entry name" value="SMALL RNA DEGRADING NUCLEASE 5"/>
    <property type="match status" value="1"/>
</dbReference>
<keyword evidence="3" id="KW-0540">Nuclease</keyword>
<comment type="similarity">
    <text evidence="2">Belongs to the REXO1/REXO3 family.</text>
</comment>
<dbReference type="InterPro" id="IPR036397">
    <property type="entry name" value="RNaseH_sf"/>
</dbReference>
<dbReference type="Pfam" id="PF00929">
    <property type="entry name" value="RNase_T"/>
    <property type="match status" value="1"/>
</dbReference>
<name>A0A2I0AG80_9ASPA</name>
<feature type="domain" description="Exonuclease" evidence="8">
    <location>
        <begin position="205"/>
        <end position="364"/>
    </location>
</feature>
<dbReference type="OrthoDB" id="206335at2759"/>
<gene>
    <name evidence="9" type="primary">SDN5</name>
    <name evidence="9" type="ORF">AXF42_Ash000373</name>
</gene>
<dbReference type="PANTHER" id="PTHR12801">
    <property type="entry name" value="RNA EXONUCLEASE REXO1 / RECO3 FAMILY MEMBER-RELATED"/>
    <property type="match status" value="1"/>
</dbReference>
<reference evidence="9 10" key="1">
    <citation type="journal article" date="2017" name="Nature">
        <title>The Apostasia genome and the evolution of orchids.</title>
        <authorList>
            <person name="Zhang G.Q."/>
            <person name="Liu K.W."/>
            <person name="Li Z."/>
            <person name="Lohaus R."/>
            <person name="Hsiao Y.Y."/>
            <person name="Niu S.C."/>
            <person name="Wang J.Y."/>
            <person name="Lin Y.C."/>
            <person name="Xu Q."/>
            <person name="Chen L.J."/>
            <person name="Yoshida K."/>
            <person name="Fujiwara S."/>
            <person name="Wang Z.W."/>
            <person name="Zhang Y.Q."/>
            <person name="Mitsuda N."/>
            <person name="Wang M."/>
            <person name="Liu G.H."/>
            <person name="Pecoraro L."/>
            <person name="Huang H.X."/>
            <person name="Xiao X.J."/>
            <person name="Lin M."/>
            <person name="Wu X.Y."/>
            <person name="Wu W.L."/>
            <person name="Chen Y.Y."/>
            <person name="Chang S.B."/>
            <person name="Sakamoto S."/>
            <person name="Ohme-Takagi M."/>
            <person name="Yagi M."/>
            <person name="Zeng S.J."/>
            <person name="Shen C.Y."/>
            <person name="Yeh C.M."/>
            <person name="Luo Y.B."/>
            <person name="Tsai W.C."/>
            <person name="Van de Peer Y."/>
            <person name="Liu Z.J."/>
        </authorList>
    </citation>
    <scope>NUCLEOTIDE SEQUENCE [LARGE SCALE GENOMIC DNA]</scope>
    <source>
        <strain evidence="10">cv. Shenzhen</strain>
        <tissue evidence="9">Stem</tissue>
    </source>
</reference>
<evidence type="ECO:0000313" key="10">
    <source>
        <dbReference type="Proteomes" id="UP000236161"/>
    </source>
</evidence>
<dbReference type="SMART" id="SM00479">
    <property type="entry name" value="EXOIII"/>
    <property type="match status" value="1"/>
</dbReference>